<evidence type="ECO:0000313" key="3">
    <source>
        <dbReference type="Proteomes" id="UP000193922"/>
    </source>
</evidence>
<evidence type="ECO:0000313" key="2">
    <source>
        <dbReference type="EMBL" id="ORX74845.1"/>
    </source>
</evidence>
<sequence>MSPISGITSLQRNVLWGYERCARHVRCNSEKDTTPRQEATNNQTSLKGCLLLSARQSGQEAAYLCYTSNYLARRKSTTLPRYVRIVRWMSNGATKMSNGTLPHASHHWTEICCTDPSKKVFLRIGTTSSQGDSTFALFTFFMRASIVHHPHAPDSIFQPPELRLKRNRPMERNTRREE</sequence>
<dbReference type="Proteomes" id="UP000193922">
    <property type="component" value="Unassembled WGS sequence"/>
</dbReference>
<feature type="region of interest" description="Disordered" evidence="1">
    <location>
        <begin position="157"/>
        <end position="178"/>
    </location>
</feature>
<dbReference type="AlphaFoldDB" id="A0A1Y1WN97"/>
<feature type="compositionally biased region" description="Basic and acidic residues" evidence="1">
    <location>
        <begin position="162"/>
        <end position="178"/>
    </location>
</feature>
<protein>
    <submittedName>
        <fullName evidence="2">Uncharacterized protein</fullName>
    </submittedName>
</protein>
<evidence type="ECO:0000256" key="1">
    <source>
        <dbReference type="SAM" id="MobiDB-lite"/>
    </source>
</evidence>
<gene>
    <name evidence="2" type="ORF">DL89DRAFT_23579</name>
</gene>
<proteinExistence type="predicted"/>
<dbReference type="EMBL" id="MCFD01000001">
    <property type="protein sequence ID" value="ORX74845.1"/>
    <property type="molecule type" value="Genomic_DNA"/>
</dbReference>
<reference evidence="2 3" key="1">
    <citation type="submission" date="2016-07" db="EMBL/GenBank/DDBJ databases">
        <title>Pervasive Adenine N6-methylation of Active Genes in Fungi.</title>
        <authorList>
            <consortium name="DOE Joint Genome Institute"/>
            <person name="Mondo S.J."/>
            <person name="Dannebaum R.O."/>
            <person name="Kuo R.C."/>
            <person name="Labutti K."/>
            <person name="Haridas S."/>
            <person name="Kuo A."/>
            <person name="Salamov A."/>
            <person name="Ahrendt S.R."/>
            <person name="Lipzen A."/>
            <person name="Sullivan W."/>
            <person name="Andreopoulos W.B."/>
            <person name="Clum A."/>
            <person name="Lindquist E."/>
            <person name="Daum C."/>
            <person name="Ramamoorthy G.K."/>
            <person name="Gryganskyi A."/>
            <person name="Culley D."/>
            <person name="Magnuson J.K."/>
            <person name="James T.Y."/>
            <person name="O'Malley M.A."/>
            <person name="Stajich J.E."/>
            <person name="Spatafora J.W."/>
            <person name="Visel A."/>
            <person name="Grigoriev I.V."/>
        </authorList>
    </citation>
    <scope>NUCLEOTIDE SEQUENCE [LARGE SCALE GENOMIC DNA]</scope>
    <source>
        <strain evidence="2 3">ATCC 12442</strain>
    </source>
</reference>
<name>A0A1Y1WN97_9FUNG</name>
<organism evidence="2 3">
    <name type="scientific">Linderina pennispora</name>
    <dbReference type="NCBI Taxonomy" id="61395"/>
    <lineage>
        <taxon>Eukaryota</taxon>
        <taxon>Fungi</taxon>
        <taxon>Fungi incertae sedis</taxon>
        <taxon>Zoopagomycota</taxon>
        <taxon>Kickxellomycotina</taxon>
        <taxon>Kickxellomycetes</taxon>
        <taxon>Kickxellales</taxon>
        <taxon>Kickxellaceae</taxon>
        <taxon>Linderina</taxon>
    </lineage>
</organism>
<dbReference type="GeneID" id="63801612"/>
<accession>A0A1Y1WN97</accession>
<comment type="caution">
    <text evidence="2">The sequence shown here is derived from an EMBL/GenBank/DDBJ whole genome shotgun (WGS) entry which is preliminary data.</text>
</comment>
<dbReference type="RefSeq" id="XP_040748056.1">
    <property type="nucleotide sequence ID" value="XM_040884964.1"/>
</dbReference>
<keyword evidence="3" id="KW-1185">Reference proteome</keyword>